<dbReference type="PANTHER" id="PTHR13693">
    <property type="entry name" value="CLASS II AMINOTRANSFERASE/8-AMINO-7-OXONONANOATE SYNTHASE"/>
    <property type="match status" value="1"/>
</dbReference>
<dbReference type="EC" id="2.3.1.47" evidence="5"/>
<proteinExistence type="inferred from homology"/>
<dbReference type="RefSeq" id="WP_132860912.1">
    <property type="nucleotide sequence ID" value="NZ_SMGR01000002.1"/>
</dbReference>
<dbReference type="InterPro" id="IPR001917">
    <property type="entry name" value="Aminotrans_II_pyridoxalP_BS"/>
</dbReference>
<comment type="caution">
    <text evidence="14">The sequence shown here is derived from an EMBL/GenBank/DDBJ whole genome shotgun (WGS) entry which is preliminary data.</text>
</comment>
<dbReference type="GO" id="GO:0008710">
    <property type="term" value="F:8-amino-7-oxononanoate synthase activity"/>
    <property type="evidence" value="ECO:0007669"/>
    <property type="project" value="UniProtKB-EC"/>
</dbReference>
<evidence type="ECO:0000256" key="6">
    <source>
        <dbReference type="ARBA" id="ARBA00022679"/>
    </source>
</evidence>
<dbReference type="GO" id="GO:0009102">
    <property type="term" value="P:biotin biosynthetic process"/>
    <property type="evidence" value="ECO:0007669"/>
    <property type="project" value="UniProtKB-KW"/>
</dbReference>
<sequence>MTTKENSFLNYADRRFRLSGKALIEDGHPYFVPTDALEARSDEWKDGYLSMSHYDYLGLAHHPALTSAAKKAIDVHGTGAGASRLVGGERLAHQEFERSMADFLGVGATLSVISGYLTNVSVIQLLLGPKDLVIVDELAHNSIMVGAKSVKSDLLTYAHNNLDDLERILNEKREQYSRVLICTEGLFSMDGDITDLPRLLEIKERTDCWLLLDEAHSYGVLGPTGRGSCEHFGIDPSRIEVAIGTLSKSFASSGGFIAANAEVIEWMRFCLPGFVYSVGLSPATVASAHAALATLRSEPDRVTRLRGNSRRFLRRAREAGLNTGTAVGEAVVPILFETPEDCVFVAETLMQQGIYAPPVIHIGVPKDLPRIRFFISETHTEADIDRVIAAVADASASAAAMRNRISAE</sequence>
<evidence type="ECO:0000256" key="9">
    <source>
        <dbReference type="ARBA" id="ARBA00032610"/>
    </source>
</evidence>
<dbReference type="InterPro" id="IPR015424">
    <property type="entry name" value="PyrdxlP-dep_Trfase"/>
</dbReference>
<comment type="cofactor">
    <cofactor evidence="1 12">
        <name>pyridoxal 5'-phosphate</name>
        <dbReference type="ChEBI" id="CHEBI:597326"/>
    </cofactor>
</comment>
<dbReference type="OrthoDB" id="9807157at2"/>
<dbReference type="Pfam" id="PF00155">
    <property type="entry name" value="Aminotran_1_2"/>
    <property type="match status" value="1"/>
</dbReference>
<evidence type="ECO:0000256" key="3">
    <source>
        <dbReference type="ARBA" id="ARBA00010008"/>
    </source>
</evidence>
<comment type="pathway">
    <text evidence="2">Cofactor biosynthesis; biotin biosynthesis.</text>
</comment>
<dbReference type="Proteomes" id="UP000295673">
    <property type="component" value="Unassembled WGS sequence"/>
</dbReference>
<dbReference type="GO" id="GO:0030170">
    <property type="term" value="F:pyridoxal phosphate binding"/>
    <property type="evidence" value="ECO:0007669"/>
    <property type="project" value="InterPro"/>
</dbReference>
<evidence type="ECO:0000313" key="15">
    <source>
        <dbReference type="Proteomes" id="UP000295673"/>
    </source>
</evidence>
<keyword evidence="7" id="KW-0093">Biotin biosynthesis</keyword>
<accession>A0A4R1N4K2</accession>
<feature type="domain" description="Aminotransferase class I/classII large" evidence="13">
    <location>
        <begin position="49"/>
        <end position="390"/>
    </location>
</feature>
<dbReference type="Gene3D" id="3.40.640.10">
    <property type="entry name" value="Type I PLP-dependent aspartate aminotransferase-like (Major domain)"/>
    <property type="match status" value="1"/>
</dbReference>
<evidence type="ECO:0000256" key="5">
    <source>
        <dbReference type="ARBA" id="ARBA00013187"/>
    </source>
</evidence>
<organism evidence="14 15">
    <name type="scientific">Shimia isoporae</name>
    <dbReference type="NCBI Taxonomy" id="647720"/>
    <lineage>
        <taxon>Bacteria</taxon>
        <taxon>Pseudomonadati</taxon>
        <taxon>Pseudomonadota</taxon>
        <taxon>Alphaproteobacteria</taxon>
        <taxon>Rhodobacterales</taxon>
        <taxon>Roseobacteraceae</taxon>
    </lineage>
</organism>
<keyword evidence="15" id="KW-1185">Reference proteome</keyword>
<dbReference type="InterPro" id="IPR015421">
    <property type="entry name" value="PyrdxlP-dep_Trfase_major"/>
</dbReference>
<gene>
    <name evidence="14" type="ORF">BXY66_2840</name>
</gene>
<dbReference type="InterPro" id="IPR004839">
    <property type="entry name" value="Aminotransferase_I/II_large"/>
</dbReference>
<dbReference type="InterPro" id="IPR050087">
    <property type="entry name" value="AON_synthase_class-II"/>
</dbReference>
<comment type="subunit">
    <text evidence="4">Homodimer.</text>
</comment>
<dbReference type="PANTHER" id="PTHR13693:SF100">
    <property type="entry name" value="8-AMINO-7-OXONONANOATE SYNTHASE"/>
    <property type="match status" value="1"/>
</dbReference>
<dbReference type="AlphaFoldDB" id="A0A4R1N4K2"/>
<protein>
    <recommendedName>
        <fullName evidence="5">8-amino-7-oxononanoate synthase</fullName>
        <ecNumber evidence="5">2.3.1.47</ecNumber>
    </recommendedName>
    <alternativeName>
        <fullName evidence="9">7-keto-8-amino-pelargonic acid synthase</fullName>
    </alternativeName>
    <alternativeName>
        <fullName evidence="10">8-amino-7-ketopelargonate synthase</fullName>
    </alternativeName>
</protein>
<reference evidence="14 15" key="1">
    <citation type="submission" date="2019-03" db="EMBL/GenBank/DDBJ databases">
        <title>Genomic Encyclopedia of Archaeal and Bacterial Type Strains, Phase II (KMG-II): from individual species to whole genera.</title>
        <authorList>
            <person name="Goeker M."/>
        </authorList>
    </citation>
    <scope>NUCLEOTIDE SEQUENCE [LARGE SCALE GENOMIC DNA]</scope>
    <source>
        <strain evidence="14 15">DSM 26433</strain>
    </source>
</reference>
<evidence type="ECO:0000256" key="12">
    <source>
        <dbReference type="RuleBase" id="RU003693"/>
    </source>
</evidence>
<evidence type="ECO:0000256" key="1">
    <source>
        <dbReference type="ARBA" id="ARBA00001933"/>
    </source>
</evidence>
<dbReference type="PROSITE" id="PS00599">
    <property type="entry name" value="AA_TRANSFER_CLASS_2"/>
    <property type="match status" value="1"/>
</dbReference>
<evidence type="ECO:0000313" key="14">
    <source>
        <dbReference type="EMBL" id="TCL01525.1"/>
    </source>
</evidence>
<dbReference type="Gene3D" id="3.90.1150.10">
    <property type="entry name" value="Aspartate Aminotransferase, domain 1"/>
    <property type="match status" value="1"/>
</dbReference>
<evidence type="ECO:0000259" key="13">
    <source>
        <dbReference type="Pfam" id="PF00155"/>
    </source>
</evidence>
<comment type="catalytic activity">
    <reaction evidence="11">
        <text>6-carboxyhexanoyl-[ACP] + L-alanine + H(+) = (8S)-8-amino-7-oxononanoate + holo-[ACP] + CO2</text>
        <dbReference type="Rhea" id="RHEA:42288"/>
        <dbReference type="Rhea" id="RHEA-COMP:9685"/>
        <dbReference type="Rhea" id="RHEA-COMP:9955"/>
        <dbReference type="ChEBI" id="CHEBI:15378"/>
        <dbReference type="ChEBI" id="CHEBI:16526"/>
        <dbReference type="ChEBI" id="CHEBI:57972"/>
        <dbReference type="ChEBI" id="CHEBI:64479"/>
        <dbReference type="ChEBI" id="CHEBI:78846"/>
        <dbReference type="ChEBI" id="CHEBI:149468"/>
        <dbReference type="EC" id="2.3.1.47"/>
    </reaction>
</comment>
<evidence type="ECO:0000256" key="4">
    <source>
        <dbReference type="ARBA" id="ARBA00011738"/>
    </source>
</evidence>
<dbReference type="InterPro" id="IPR015422">
    <property type="entry name" value="PyrdxlP-dep_Trfase_small"/>
</dbReference>
<keyword evidence="8 12" id="KW-0663">Pyridoxal phosphate</keyword>
<evidence type="ECO:0000256" key="8">
    <source>
        <dbReference type="ARBA" id="ARBA00022898"/>
    </source>
</evidence>
<evidence type="ECO:0000256" key="2">
    <source>
        <dbReference type="ARBA" id="ARBA00004746"/>
    </source>
</evidence>
<keyword evidence="6" id="KW-0808">Transferase</keyword>
<name>A0A4R1N4K2_9RHOB</name>
<dbReference type="EMBL" id="SMGR01000002">
    <property type="protein sequence ID" value="TCL01525.1"/>
    <property type="molecule type" value="Genomic_DNA"/>
</dbReference>
<dbReference type="SUPFAM" id="SSF53383">
    <property type="entry name" value="PLP-dependent transferases"/>
    <property type="match status" value="1"/>
</dbReference>
<comment type="similarity">
    <text evidence="3">Belongs to the class-II pyridoxal-phosphate-dependent aminotransferase family. BioF subfamily.</text>
</comment>
<evidence type="ECO:0000256" key="10">
    <source>
        <dbReference type="ARBA" id="ARBA00033381"/>
    </source>
</evidence>
<dbReference type="CDD" id="cd06454">
    <property type="entry name" value="KBL_like"/>
    <property type="match status" value="1"/>
</dbReference>
<evidence type="ECO:0000256" key="11">
    <source>
        <dbReference type="ARBA" id="ARBA00047715"/>
    </source>
</evidence>
<evidence type="ECO:0000256" key="7">
    <source>
        <dbReference type="ARBA" id="ARBA00022756"/>
    </source>
</evidence>